<feature type="transmembrane region" description="Helical" evidence="1">
    <location>
        <begin position="73"/>
        <end position="95"/>
    </location>
</feature>
<dbReference type="Proteomes" id="UP001059836">
    <property type="component" value="Chromosome"/>
</dbReference>
<proteinExistence type="predicted"/>
<dbReference type="RefSeq" id="WP_213244358.1">
    <property type="nucleotide sequence ID" value="NZ_CP045806.1"/>
</dbReference>
<reference evidence="2" key="1">
    <citation type="journal article" date="2021" name="Nat. Microbiol.">
        <title>Cocultivation of an ultrasmall environmental parasitic bacterium with lytic ability against bacteria associated with wastewater foams.</title>
        <authorList>
            <person name="Batinovic S."/>
            <person name="Rose J.J.A."/>
            <person name="Ratcliffe J."/>
            <person name="Seviour R.J."/>
            <person name="Petrovski S."/>
        </authorList>
    </citation>
    <scope>NUCLEOTIDE SEQUENCE</scope>
    <source>
        <strain evidence="2">CON9</strain>
    </source>
</reference>
<sequence>MTTTPTGTTPTGSGVHRPGIPLDRLVRVELRKLVDTRAGFWLIASIGIISLAVMIGILAGNRNNPENLNFGEFFGLMNIPTAIILPVMAILLVTGEWSQRTALTTFAMEPRRERVVLAKLAAAFIAAVGAVALSLVLGAVGNVIAGVVYSDPAGAWSMPVAGIVNSFVIQIFNLLLGFAFAALILNTPGAIVGYFALPTALSIVNELLPSFRDSVGEWIDSSLTQVPFQSGDWVGGGEWLRLIVSGIVWIGIPLTLGIMRILRTEIK</sequence>
<name>A0ABX6IJL9_9ACTN</name>
<evidence type="ECO:0000313" key="2">
    <source>
        <dbReference type="EMBL" id="QHN36098.1"/>
    </source>
</evidence>
<protein>
    <submittedName>
        <fullName evidence="2">ABC transporter permease</fullName>
    </submittedName>
</protein>
<feature type="transmembrane region" description="Helical" evidence="1">
    <location>
        <begin position="40"/>
        <end position="61"/>
    </location>
</feature>
<organism evidence="2 3">
    <name type="scientific">Gordonia pseudamarae</name>
    <dbReference type="NCBI Taxonomy" id="2831662"/>
    <lineage>
        <taxon>Bacteria</taxon>
        <taxon>Bacillati</taxon>
        <taxon>Actinomycetota</taxon>
        <taxon>Actinomycetes</taxon>
        <taxon>Mycobacteriales</taxon>
        <taxon>Gordoniaceae</taxon>
        <taxon>Gordonia</taxon>
    </lineage>
</organism>
<keyword evidence="1" id="KW-0812">Transmembrane</keyword>
<keyword evidence="1" id="KW-1133">Transmembrane helix</keyword>
<evidence type="ECO:0000313" key="3">
    <source>
        <dbReference type="Proteomes" id="UP001059836"/>
    </source>
</evidence>
<keyword evidence="3" id="KW-1185">Reference proteome</keyword>
<feature type="transmembrane region" description="Helical" evidence="1">
    <location>
        <begin position="116"/>
        <end position="140"/>
    </location>
</feature>
<keyword evidence="1" id="KW-0472">Membrane</keyword>
<gene>
    <name evidence="2" type="ORF">GII31_15685</name>
</gene>
<dbReference type="EMBL" id="CP045809">
    <property type="protein sequence ID" value="QHN36098.1"/>
    <property type="molecule type" value="Genomic_DNA"/>
</dbReference>
<evidence type="ECO:0000256" key="1">
    <source>
        <dbReference type="SAM" id="Phobius"/>
    </source>
</evidence>
<feature type="transmembrane region" description="Helical" evidence="1">
    <location>
        <begin position="239"/>
        <end position="262"/>
    </location>
</feature>
<feature type="transmembrane region" description="Helical" evidence="1">
    <location>
        <begin position="160"/>
        <end position="184"/>
    </location>
</feature>
<accession>A0ABX6IJL9</accession>
<feature type="transmembrane region" description="Helical" evidence="1">
    <location>
        <begin position="191"/>
        <end position="208"/>
    </location>
</feature>